<dbReference type="PANTHER" id="PTHR42987">
    <property type="entry name" value="PEPTIDASE S49"/>
    <property type="match status" value="1"/>
</dbReference>
<gene>
    <name evidence="3" type="ORF">NCI00_18625</name>
</gene>
<feature type="domain" description="Peptidase S49" evidence="2">
    <location>
        <begin position="132"/>
        <end position="280"/>
    </location>
</feature>
<name>A0ABT1FRR4_9BACT</name>
<evidence type="ECO:0000259" key="2">
    <source>
        <dbReference type="Pfam" id="PF01343"/>
    </source>
</evidence>
<dbReference type="InterPro" id="IPR029045">
    <property type="entry name" value="ClpP/crotonase-like_dom_sf"/>
</dbReference>
<dbReference type="PANTHER" id="PTHR42987:SF4">
    <property type="entry name" value="PROTEASE SOHB-RELATED"/>
    <property type="match status" value="1"/>
</dbReference>
<comment type="similarity">
    <text evidence="1">Belongs to the peptidase S49 family.</text>
</comment>
<keyword evidence="4" id="KW-1185">Reference proteome</keyword>
<dbReference type="InterPro" id="IPR033855">
    <property type="entry name" value="Protein_C"/>
</dbReference>
<sequence length="288" mass="31181">MHFQNLLHHHFFAMEKAAYYAALQAPIHLHLGAMELPKVEMVAAENSYSSWEMQYYFGIKTDKQKSGLVAIIPVKGVLAPEWSWGGTNTEWLSQQIAIAIGNEAVSAIVLTGNSGGGAVTGTMAWANSIATAKNQKPIVGHVQGMVASAAYWGFSACNEIFLESATTSAVGSIGVMSVYTSYAKQLEKEGIDVRVLRSKGAEDKALLHPAEALNEDALKEEQKLIDAMRVEFLGAVQSFRPQIINDPGGKLYYGRDAIRAGLADNVGTRSDAIKRADYLARKAMSLTL</sequence>
<dbReference type="Proteomes" id="UP001204772">
    <property type="component" value="Unassembled WGS sequence"/>
</dbReference>
<dbReference type="RefSeq" id="WP_253530019.1">
    <property type="nucleotide sequence ID" value="NZ_JAMZEL010000008.1"/>
</dbReference>
<dbReference type="Pfam" id="PF01343">
    <property type="entry name" value="Peptidase_S49"/>
    <property type="match status" value="1"/>
</dbReference>
<evidence type="ECO:0000256" key="1">
    <source>
        <dbReference type="ARBA" id="ARBA00008683"/>
    </source>
</evidence>
<dbReference type="SUPFAM" id="SSF52096">
    <property type="entry name" value="ClpP/crotonase"/>
    <property type="match status" value="1"/>
</dbReference>
<proteinExistence type="inferred from homology"/>
<protein>
    <submittedName>
        <fullName evidence="3">S49 family peptidase</fullName>
    </submittedName>
</protein>
<dbReference type="Gene3D" id="3.90.226.10">
    <property type="entry name" value="2-enoyl-CoA Hydratase, Chain A, domain 1"/>
    <property type="match status" value="1"/>
</dbReference>
<dbReference type="CDD" id="cd07022">
    <property type="entry name" value="S49_Sppa_36K_type"/>
    <property type="match status" value="1"/>
</dbReference>
<organism evidence="3 4">
    <name type="scientific">Runella salmonicolor</name>
    <dbReference type="NCBI Taxonomy" id="2950278"/>
    <lineage>
        <taxon>Bacteria</taxon>
        <taxon>Pseudomonadati</taxon>
        <taxon>Bacteroidota</taxon>
        <taxon>Cytophagia</taxon>
        <taxon>Cytophagales</taxon>
        <taxon>Spirosomataceae</taxon>
        <taxon>Runella</taxon>
    </lineage>
</organism>
<dbReference type="InterPro" id="IPR002142">
    <property type="entry name" value="Peptidase_S49"/>
</dbReference>
<evidence type="ECO:0000313" key="4">
    <source>
        <dbReference type="Proteomes" id="UP001204772"/>
    </source>
</evidence>
<reference evidence="3 4" key="1">
    <citation type="submission" date="2022-06" db="EMBL/GenBank/DDBJ databases">
        <title>Runella sp. S5 genome sequencing.</title>
        <authorList>
            <person name="Park S."/>
        </authorList>
    </citation>
    <scope>NUCLEOTIDE SEQUENCE [LARGE SCALE GENOMIC DNA]</scope>
    <source>
        <strain evidence="3 4">S5</strain>
    </source>
</reference>
<comment type="caution">
    <text evidence="3">The sequence shown here is derived from an EMBL/GenBank/DDBJ whole genome shotgun (WGS) entry which is preliminary data.</text>
</comment>
<evidence type="ECO:0000313" key="3">
    <source>
        <dbReference type="EMBL" id="MCP1384460.1"/>
    </source>
</evidence>
<accession>A0ABT1FRR4</accession>
<dbReference type="EMBL" id="JAMZEL010000008">
    <property type="protein sequence ID" value="MCP1384460.1"/>
    <property type="molecule type" value="Genomic_DNA"/>
</dbReference>